<comment type="caution">
    <text evidence="1">The sequence shown here is derived from an EMBL/GenBank/DDBJ whole genome shotgun (WGS) entry which is preliminary data.</text>
</comment>
<proteinExistence type="predicted"/>
<evidence type="ECO:0000313" key="1">
    <source>
        <dbReference type="EMBL" id="SJS97496.1"/>
    </source>
</evidence>
<organism evidence="1 2">
    <name type="scientific">Clostridioides difficile</name>
    <name type="common">Peptoclostridium difficile</name>
    <dbReference type="NCBI Taxonomy" id="1496"/>
    <lineage>
        <taxon>Bacteria</taxon>
        <taxon>Bacillati</taxon>
        <taxon>Bacillota</taxon>
        <taxon>Clostridia</taxon>
        <taxon>Peptostreptococcales</taxon>
        <taxon>Peptostreptococcaceae</taxon>
        <taxon>Clostridioides</taxon>
    </lineage>
</organism>
<dbReference type="EMBL" id="FUPS01000014">
    <property type="protein sequence ID" value="SJS97496.1"/>
    <property type="molecule type" value="Genomic_DNA"/>
</dbReference>
<name>A0A9X8WRS0_CLODI</name>
<reference evidence="1 2" key="1">
    <citation type="submission" date="2017-02" db="EMBL/GenBank/DDBJ databases">
        <authorList>
            <consortium name="Pathogen Informatics"/>
        </authorList>
    </citation>
    <scope>NUCLEOTIDE SEQUENCE [LARGE SCALE GENOMIC DNA]</scope>
    <source>
        <strain evidence="1 2">VRECD0157</strain>
    </source>
</reference>
<evidence type="ECO:0000313" key="2">
    <source>
        <dbReference type="Proteomes" id="UP000189137"/>
    </source>
</evidence>
<accession>A0A9X8WRS0</accession>
<gene>
    <name evidence="1" type="ORF">SAMEA3375112_03299</name>
</gene>
<sequence>MKKMQSEVNKLELKDYISKVELNDMPLTLDNQYMLNEISISEYGKIFAVKDTSGRTSYYTEIEFNKLFRGINSILENII</sequence>
<dbReference type="AlphaFoldDB" id="A0A9X8WRS0"/>
<dbReference type="Proteomes" id="UP000189137">
    <property type="component" value="Unassembled WGS sequence"/>
</dbReference>
<protein>
    <submittedName>
        <fullName evidence="1">Uncharacterized protein</fullName>
    </submittedName>
</protein>